<dbReference type="InterPro" id="IPR003682">
    <property type="entry name" value="rRNA_ssu_MeTfrase_G"/>
</dbReference>
<dbReference type="NCBIfam" id="TIGR00138">
    <property type="entry name" value="rsmG_gidB"/>
    <property type="match status" value="1"/>
</dbReference>
<dbReference type="GO" id="GO:0051301">
    <property type="term" value="P:cell division"/>
    <property type="evidence" value="ECO:0007669"/>
    <property type="project" value="UniProtKB-KW"/>
</dbReference>
<keyword evidence="8" id="KW-1185">Reference proteome</keyword>
<dbReference type="KEGG" id="gsn:YC6258_00022"/>
<keyword evidence="3 6" id="KW-0489">Methyltransferase</keyword>
<dbReference type="EMBL" id="CP007142">
    <property type="protein sequence ID" value="AJQ92078.1"/>
    <property type="molecule type" value="Genomic_DNA"/>
</dbReference>
<dbReference type="Gene3D" id="3.40.50.150">
    <property type="entry name" value="Vaccinia Virus protein VP39"/>
    <property type="match status" value="1"/>
</dbReference>
<organism evidence="7 8">
    <name type="scientific">Gynuella sunshinyii YC6258</name>
    <dbReference type="NCBI Taxonomy" id="1445510"/>
    <lineage>
        <taxon>Bacteria</taxon>
        <taxon>Pseudomonadati</taxon>
        <taxon>Pseudomonadota</taxon>
        <taxon>Gammaproteobacteria</taxon>
        <taxon>Oceanospirillales</taxon>
        <taxon>Saccharospirillaceae</taxon>
        <taxon>Gynuella</taxon>
    </lineage>
</organism>
<accession>A0A0C5VF92</accession>
<dbReference type="GO" id="GO:0070043">
    <property type="term" value="F:rRNA (guanine-N7-)-methyltransferase activity"/>
    <property type="evidence" value="ECO:0007669"/>
    <property type="project" value="UniProtKB-UniRule"/>
</dbReference>
<feature type="binding site" evidence="6">
    <location>
        <position position="77"/>
    </location>
    <ligand>
        <name>S-adenosyl-L-methionine</name>
        <dbReference type="ChEBI" id="CHEBI:59789"/>
    </ligand>
</feature>
<gene>
    <name evidence="6" type="primary">rsmG</name>
    <name evidence="7" type="ORF">YC6258_00022</name>
</gene>
<dbReference type="HAMAP" id="MF_00074">
    <property type="entry name" value="16SrRNA_methyltr_G"/>
    <property type="match status" value="1"/>
</dbReference>
<dbReference type="PIRSF" id="PIRSF003078">
    <property type="entry name" value="GidB"/>
    <property type="match status" value="1"/>
</dbReference>
<name>A0A0C5VF92_9GAMM</name>
<sequence>MSTHYQEKLLTAARQLGIDINDRQIEQLLHYHQLLVKWNKAYNLTAVRDAEDMIDRHLIDSLAILPFIQYDDILDVGSGGGLPGLVIAIMNPDIRVTVLDSNGKKTRFCTQVKLELQLSNVTVVHTRLENYCPAQPHACITSRAFASLRDMVELSAGCGTSATVYLAMKGQYPEAELAELPATVELLNVKELLVPGADGERHLVTLNRV</sequence>
<dbReference type="GO" id="GO:0005829">
    <property type="term" value="C:cytosol"/>
    <property type="evidence" value="ECO:0007669"/>
    <property type="project" value="TreeGrafter"/>
</dbReference>
<evidence type="ECO:0000256" key="6">
    <source>
        <dbReference type="HAMAP-Rule" id="MF_00074"/>
    </source>
</evidence>
<keyword evidence="5 6" id="KW-0949">S-adenosyl-L-methionine</keyword>
<dbReference type="RefSeq" id="WP_082070495.1">
    <property type="nucleotide sequence ID" value="NZ_CP007142.1"/>
</dbReference>
<dbReference type="AlphaFoldDB" id="A0A0C5VF92"/>
<dbReference type="SUPFAM" id="SSF53335">
    <property type="entry name" value="S-adenosyl-L-methionine-dependent methyltransferases"/>
    <property type="match status" value="1"/>
</dbReference>
<proteinExistence type="inferred from homology"/>
<keyword evidence="7" id="KW-0131">Cell cycle</keyword>
<evidence type="ECO:0000256" key="4">
    <source>
        <dbReference type="ARBA" id="ARBA00022679"/>
    </source>
</evidence>
<dbReference type="CDD" id="cd02440">
    <property type="entry name" value="AdoMet_MTases"/>
    <property type="match status" value="1"/>
</dbReference>
<evidence type="ECO:0000256" key="5">
    <source>
        <dbReference type="ARBA" id="ARBA00022691"/>
    </source>
</evidence>
<dbReference type="Proteomes" id="UP000032266">
    <property type="component" value="Chromosome"/>
</dbReference>
<reference evidence="7 8" key="1">
    <citation type="submission" date="2014-01" db="EMBL/GenBank/DDBJ databases">
        <title>Full genme sequencing of cellulolytic bacterium Gynuella sunshinyii YC6258T gen. nov., sp. nov.</title>
        <authorList>
            <person name="Khan H."/>
            <person name="Chung E.J."/>
            <person name="Chung Y.R."/>
        </authorList>
    </citation>
    <scope>NUCLEOTIDE SEQUENCE [LARGE SCALE GENOMIC DNA]</scope>
    <source>
        <strain evidence="7 8">YC6258</strain>
    </source>
</reference>
<dbReference type="STRING" id="1445510.YC6258_00022"/>
<comment type="subcellular location">
    <subcellularLocation>
        <location evidence="6">Cytoplasm</location>
    </subcellularLocation>
</comment>
<dbReference type="PANTHER" id="PTHR31760">
    <property type="entry name" value="S-ADENOSYL-L-METHIONINE-DEPENDENT METHYLTRANSFERASES SUPERFAMILY PROTEIN"/>
    <property type="match status" value="1"/>
</dbReference>
<evidence type="ECO:0000256" key="1">
    <source>
        <dbReference type="ARBA" id="ARBA00022490"/>
    </source>
</evidence>
<feature type="binding site" evidence="6">
    <location>
        <begin position="128"/>
        <end position="129"/>
    </location>
    <ligand>
        <name>S-adenosyl-L-methionine</name>
        <dbReference type="ChEBI" id="CHEBI:59789"/>
    </ligand>
</feature>
<evidence type="ECO:0000256" key="2">
    <source>
        <dbReference type="ARBA" id="ARBA00022552"/>
    </source>
</evidence>
<dbReference type="PANTHER" id="PTHR31760:SF0">
    <property type="entry name" value="S-ADENOSYL-L-METHIONINE-DEPENDENT METHYLTRANSFERASES SUPERFAMILY PROTEIN"/>
    <property type="match status" value="1"/>
</dbReference>
<evidence type="ECO:0000256" key="3">
    <source>
        <dbReference type="ARBA" id="ARBA00022603"/>
    </source>
</evidence>
<keyword evidence="4 6" id="KW-0808">Transferase</keyword>
<feature type="binding site" evidence="6">
    <location>
        <position position="143"/>
    </location>
    <ligand>
        <name>S-adenosyl-L-methionine</name>
        <dbReference type="ChEBI" id="CHEBI:59789"/>
    </ligand>
</feature>
<comment type="function">
    <text evidence="6">Specifically methylates the N7 position of guanine in position 527 of 16S rRNA.</text>
</comment>
<feature type="binding site" evidence="6">
    <location>
        <position position="82"/>
    </location>
    <ligand>
        <name>S-adenosyl-L-methionine</name>
        <dbReference type="ChEBI" id="CHEBI:59789"/>
    </ligand>
</feature>
<dbReference type="PATRIC" id="fig|1445510.3.peg.21"/>
<comment type="caution">
    <text evidence="6">Lacks conserved residue(s) required for the propagation of feature annotation.</text>
</comment>
<dbReference type="InterPro" id="IPR029063">
    <property type="entry name" value="SAM-dependent_MTases_sf"/>
</dbReference>
<keyword evidence="2 6" id="KW-0698">rRNA processing</keyword>
<protein>
    <recommendedName>
        <fullName evidence="6">Ribosomal RNA small subunit methyltransferase G</fullName>
        <ecNumber evidence="6">2.1.1.170</ecNumber>
    </recommendedName>
    <alternativeName>
        <fullName evidence="6">16S rRNA 7-methylguanosine methyltransferase</fullName>
        <shortName evidence="6">16S rRNA m7G methyltransferase</shortName>
    </alternativeName>
</protein>
<keyword evidence="7" id="KW-0132">Cell division</keyword>
<evidence type="ECO:0000313" key="7">
    <source>
        <dbReference type="EMBL" id="AJQ92078.1"/>
    </source>
</evidence>
<comment type="similarity">
    <text evidence="6">Belongs to the methyltransferase superfamily. RNA methyltransferase RsmG family.</text>
</comment>
<keyword evidence="1 6" id="KW-0963">Cytoplasm</keyword>
<evidence type="ECO:0000313" key="8">
    <source>
        <dbReference type="Proteomes" id="UP000032266"/>
    </source>
</evidence>
<dbReference type="OrthoDB" id="9808773at2"/>
<dbReference type="EC" id="2.1.1.170" evidence="6"/>
<dbReference type="Pfam" id="PF02527">
    <property type="entry name" value="GidB"/>
    <property type="match status" value="1"/>
</dbReference>
<comment type="catalytic activity">
    <reaction evidence="6">
        <text>guanosine(527) in 16S rRNA + S-adenosyl-L-methionine = N(7)-methylguanosine(527) in 16S rRNA + S-adenosyl-L-homocysteine</text>
        <dbReference type="Rhea" id="RHEA:42732"/>
        <dbReference type="Rhea" id="RHEA-COMP:10209"/>
        <dbReference type="Rhea" id="RHEA-COMP:10210"/>
        <dbReference type="ChEBI" id="CHEBI:57856"/>
        <dbReference type="ChEBI" id="CHEBI:59789"/>
        <dbReference type="ChEBI" id="CHEBI:74269"/>
        <dbReference type="ChEBI" id="CHEBI:74480"/>
        <dbReference type="EC" id="2.1.1.170"/>
    </reaction>
</comment>
<dbReference type="HOGENOM" id="CLU_065341_2_0_6"/>